<evidence type="ECO:0000313" key="14">
    <source>
        <dbReference type="EMBL" id="EGQ80583.1"/>
    </source>
</evidence>
<keyword evidence="15" id="KW-1185">Reference proteome</keyword>
<dbReference type="SUPFAM" id="SSF52540">
    <property type="entry name" value="P-loop containing nucleoside triphosphate hydrolases"/>
    <property type="match status" value="1"/>
</dbReference>
<evidence type="ECO:0000256" key="12">
    <source>
        <dbReference type="ARBA" id="ARBA00039316"/>
    </source>
</evidence>
<dbReference type="Proteomes" id="UP000005392">
    <property type="component" value="Unassembled WGS sequence"/>
</dbReference>
<evidence type="ECO:0000256" key="1">
    <source>
        <dbReference type="ARBA" id="ARBA00004496"/>
    </source>
</evidence>
<evidence type="ECO:0000256" key="7">
    <source>
        <dbReference type="ARBA" id="ARBA00022840"/>
    </source>
</evidence>
<keyword evidence="5" id="KW-0227">DNA damage</keyword>
<name>F9EKC6_9FUSO</name>
<dbReference type="GO" id="GO:0006281">
    <property type="term" value="P:DNA repair"/>
    <property type="evidence" value="ECO:0007669"/>
    <property type="project" value="UniProtKB-KW"/>
</dbReference>
<protein>
    <recommendedName>
        <fullName evidence="12">UvrABC system protein A</fullName>
    </recommendedName>
    <alternativeName>
        <fullName evidence="13">Excinuclease ABC subunit A</fullName>
    </alternativeName>
</protein>
<keyword evidence="2" id="KW-0963">Cytoplasm</keyword>
<dbReference type="PANTHER" id="PTHR43152">
    <property type="entry name" value="UVRABC SYSTEM PROTEIN A"/>
    <property type="match status" value="1"/>
</dbReference>
<evidence type="ECO:0000256" key="13">
    <source>
        <dbReference type="ARBA" id="ARBA00042156"/>
    </source>
</evidence>
<keyword evidence="14" id="KW-0378">Hydrolase</keyword>
<keyword evidence="4" id="KW-0547">Nucleotide-binding</keyword>
<evidence type="ECO:0000256" key="9">
    <source>
        <dbReference type="ARBA" id="ARBA00023125"/>
    </source>
</evidence>
<dbReference type="GO" id="GO:0005524">
    <property type="term" value="F:ATP binding"/>
    <property type="evidence" value="ECO:0007669"/>
    <property type="project" value="UniProtKB-KW"/>
</dbReference>
<keyword evidence="9" id="KW-0238">DNA-binding</keyword>
<accession>F9EKC6</accession>
<comment type="subcellular location">
    <subcellularLocation>
        <location evidence="1">Cytoplasm</location>
    </subcellularLocation>
</comment>
<organism evidence="14 15">
    <name type="scientific">Fusobacterium animalis ATCC 51191</name>
    <dbReference type="NCBI Taxonomy" id="997347"/>
    <lineage>
        <taxon>Bacteria</taxon>
        <taxon>Fusobacteriati</taxon>
        <taxon>Fusobacteriota</taxon>
        <taxon>Fusobacteriia</taxon>
        <taxon>Fusobacteriales</taxon>
        <taxon>Fusobacteriaceae</taxon>
        <taxon>Fusobacterium</taxon>
    </lineage>
</organism>
<comment type="similarity">
    <text evidence="11">Belongs to the ABC transporter superfamily. UvrA family.</text>
</comment>
<comment type="caution">
    <text evidence="14">The sequence shown here is derived from an EMBL/GenBank/DDBJ whole genome shotgun (WGS) entry which is preliminary data.</text>
</comment>
<evidence type="ECO:0000256" key="8">
    <source>
        <dbReference type="ARBA" id="ARBA00022881"/>
    </source>
</evidence>
<dbReference type="PANTHER" id="PTHR43152:SF3">
    <property type="entry name" value="UVRABC SYSTEM PROTEIN A"/>
    <property type="match status" value="1"/>
</dbReference>
<keyword evidence="10" id="KW-0234">DNA repair</keyword>
<evidence type="ECO:0000256" key="6">
    <source>
        <dbReference type="ARBA" id="ARBA00022769"/>
    </source>
</evidence>
<dbReference type="EMBL" id="AFQD01000061">
    <property type="protein sequence ID" value="EGQ80583.1"/>
    <property type="molecule type" value="Genomic_DNA"/>
</dbReference>
<evidence type="ECO:0000256" key="5">
    <source>
        <dbReference type="ARBA" id="ARBA00022763"/>
    </source>
</evidence>
<keyword evidence="6" id="KW-0228">DNA excision</keyword>
<dbReference type="GO" id="GO:0004519">
    <property type="term" value="F:endonuclease activity"/>
    <property type="evidence" value="ECO:0007669"/>
    <property type="project" value="UniProtKB-KW"/>
</dbReference>
<keyword evidence="3" id="KW-0677">Repeat</keyword>
<keyword evidence="14" id="KW-0540">Nuclease</keyword>
<keyword evidence="14" id="KW-0255">Endonuclease</keyword>
<keyword evidence="7" id="KW-0067">ATP-binding</keyword>
<evidence type="ECO:0000256" key="4">
    <source>
        <dbReference type="ARBA" id="ARBA00022741"/>
    </source>
</evidence>
<dbReference type="GO" id="GO:0016787">
    <property type="term" value="F:hydrolase activity"/>
    <property type="evidence" value="ECO:0007669"/>
    <property type="project" value="UniProtKB-KW"/>
</dbReference>
<evidence type="ECO:0000256" key="10">
    <source>
        <dbReference type="ARBA" id="ARBA00023204"/>
    </source>
</evidence>
<evidence type="ECO:0000256" key="3">
    <source>
        <dbReference type="ARBA" id="ARBA00022737"/>
    </source>
</evidence>
<dbReference type="AlphaFoldDB" id="F9EKC6"/>
<sequence>MTIEEAEIYFSDANKRIADILNQASSIMLGHLRIGQPSSSLSGGENIRIKTLKILKTSAKIIGIDEPFKGLNPTEIYQVALFLEKLRRKGKTIVVVDHTEEAFQYFSYNIKLKVEDNYIKIDN</sequence>
<keyword evidence="8" id="KW-0267">Excision nuclease</keyword>
<dbReference type="HOGENOM" id="CLU_2011923_0_0_0"/>
<reference evidence="14 15" key="1">
    <citation type="submission" date="2011-05" db="EMBL/GenBank/DDBJ databases">
        <authorList>
            <person name="Muzny D."/>
            <person name="Qin X."/>
            <person name="Deng J."/>
            <person name="Jiang H."/>
            <person name="Liu Y."/>
            <person name="Qu J."/>
            <person name="Song X.-Z."/>
            <person name="Zhang L."/>
            <person name="Thornton R."/>
            <person name="Coyle M."/>
            <person name="Francisco L."/>
            <person name="Jackson L."/>
            <person name="Javaid M."/>
            <person name="Korchina V."/>
            <person name="Kovar C."/>
            <person name="Mata R."/>
            <person name="Mathew T."/>
            <person name="Ngo R."/>
            <person name="Nguyen L."/>
            <person name="Nguyen N."/>
            <person name="Okwuonu G."/>
            <person name="Ongeri F."/>
            <person name="Pham C."/>
            <person name="Simmons D."/>
            <person name="Wilczek-Boney K."/>
            <person name="Hale W."/>
            <person name="Jakkamsetti A."/>
            <person name="Pham P."/>
            <person name="Ruth R."/>
            <person name="San Lucas F."/>
            <person name="Warren J."/>
            <person name="Zhang J."/>
            <person name="Zhao Z."/>
            <person name="Zhou C."/>
            <person name="Zhu D."/>
            <person name="Lee S."/>
            <person name="Bess C."/>
            <person name="Blankenburg K."/>
            <person name="Forbes L."/>
            <person name="Fu Q."/>
            <person name="Gubbala S."/>
            <person name="Hirani K."/>
            <person name="Jayaseelan J.C."/>
            <person name="Lara F."/>
            <person name="Munidasa M."/>
            <person name="Palculict T."/>
            <person name="Patil S."/>
            <person name="Pu L.-L."/>
            <person name="Saada N."/>
            <person name="Tang L."/>
            <person name="Weissenberger G."/>
            <person name="Zhu Y."/>
            <person name="Hemphill L."/>
            <person name="Shang Y."/>
            <person name="Youmans B."/>
            <person name="Ayvaz T."/>
            <person name="Ross M."/>
            <person name="Santibanez J."/>
            <person name="Aqrawi P."/>
            <person name="Gross S."/>
            <person name="Joshi V."/>
            <person name="Fowler G."/>
            <person name="Nazareth L."/>
            <person name="Reid J."/>
            <person name="Worley K."/>
            <person name="Petrosino J."/>
            <person name="Highlander S."/>
            <person name="Gibbs R."/>
        </authorList>
    </citation>
    <scope>NUCLEOTIDE SEQUENCE [LARGE SCALE GENOMIC DNA]</scope>
    <source>
        <strain evidence="14 15">ATCC 51191</strain>
    </source>
</reference>
<dbReference type="Gene3D" id="3.40.50.300">
    <property type="entry name" value="P-loop containing nucleotide triphosphate hydrolases"/>
    <property type="match status" value="1"/>
</dbReference>
<evidence type="ECO:0000313" key="15">
    <source>
        <dbReference type="Proteomes" id="UP000005392"/>
    </source>
</evidence>
<dbReference type="GO" id="GO:0003677">
    <property type="term" value="F:DNA binding"/>
    <property type="evidence" value="ECO:0007669"/>
    <property type="project" value="UniProtKB-KW"/>
</dbReference>
<dbReference type="GO" id="GO:0005737">
    <property type="term" value="C:cytoplasm"/>
    <property type="evidence" value="ECO:0007669"/>
    <property type="project" value="UniProtKB-SubCell"/>
</dbReference>
<evidence type="ECO:0000256" key="2">
    <source>
        <dbReference type="ARBA" id="ARBA00022490"/>
    </source>
</evidence>
<gene>
    <name evidence="14" type="primary">uvrA</name>
    <name evidence="14" type="ORF">HMPREF9094_0380</name>
</gene>
<proteinExistence type="inferred from homology"/>
<dbReference type="InterPro" id="IPR027417">
    <property type="entry name" value="P-loop_NTPase"/>
</dbReference>
<dbReference type="PATRIC" id="fig|997347.4.peg.355"/>
<evidence type="ECO:0000256" key="11">
    <source>
        <dbReference type="ARBA" id="ARBA00038000"/>
    </source>
</evidence>